<evidence type="ECO:0000256" key="2">
    <source>
        <dbReference type="ARBA" id="ARBA00005179"/>
    </source>
</evidence>
<dbReference type="CDD" id="cd11065">
    <property type="entry name" value="CYP64-like"/>
    <property type="match status" value="1"/>
</dbReference>
<gene>
    <name evidence="12" type="ORF">E1B28_005533</name>
</gene>
<organism evidence="12 13">
    <name type="scientific">Marasmius oreades</name>
    <name type="common">fairy-ring Marasmius</name>
    <dbReference type="NCBI Taxonomy" id="181124"/>
    <lineage>
        <taxon>Eukaryota</taxon>
        <taxon>Fungi</taxon>
        <taxon>Dikarya</taxon>
        <taxon>Basidiomycota</taxon>
        <taxon>Agaricomycotina</taxon>
        <taxon>Agaricomycetes</taxon>
        <taxon>Agaricomycetidae</taxon>
        <taxon>Agaricales</taxon>
        <taxon>Marasmiineae</taxon>
        <taxon>Marasmiaceae</taxon>
        <taxon>Marasmius</taxon>
    </lineage>
</organism>
<dbReference type="OrthoDB" id="2789670at2759"/>
<evidence type="ECO:0000256" key="1">
    <source>
        <dbReference type="ARBA" id="ARBA00001971"/>
    </source>
</evidence>
<dbReference type="InterPro" id="IPR017972">
    <property type="entry name" value="Cyt_P450_CS"/>
</dbReference>
<dbReference type="InterPro" id="IPR050364">
    <property type="entry name" value="Cytochrome_P450_fung"/>
</dbReference>
<keyword evidence="11" id="KW-0812">Transmembrane</keyword>
<evidence type="ECO:0000256" key="7">
    <source>
        <dbReference type="ARBA" id="ARBA00023004"/>
    </source>
</evidence>
<dbReference type="PANTHER" id="PTHR46300">
    <property type="entry name" value="P450, PUTATIVE (EUROFUNG)-RELATED-RELATED"/>
    <property type="match status" value="1"/>
</dbReference>
<evidence type="ECO:0000256" key="5">
    <source>
        <dbReference type="ARBA" id="ARBA00022723"/>
    </source>
</evidence>
<comment type="similarity">
    <text evidence="3 10">Belongs to the cytochrome P450 family.</text>
</comment>
<evidence type="ECO:0000256" key="4">
    <source>
        <dbReference type="ARBA" id="ARBA00022617"/>
    </source>
</evidence>
<evidence type="ECO:0000256" key="8">
    <source>
        <dbReference type="ARBA" id="ARBA00023033"/>
    </source>
</evidence>
<dbReference type="GeneID" id="66074609"/>
<evidence type="ECO:0000256" key="9">
    <source>
        <dbReference type="PIRSR" id="PIRSR602401-1"/>
    </source>
</evidence>
<comment type="caution">
    <text evidence="12">The sequence shown here is derived from an EMBL/GenBank/DDBJ whole genome shotgun (WGS) entry which is preliminary data.</text>
</comment>
<dbReference type="GO" id="GO:0020037">
    <property type="term" value="F:heme binding"/>
    <property type="evidence" value="ECO:0007669"/>
    <property type="project" value="InterPro"/>
</dbReference>
<evidence type="ECO:0000313" key="12">
    <source>
        <dbReference type="EMBL" id="KAG7094713.1"/>
    </source>
</evidence>
<comment type="cofactor">
    <cofactor evidence="1 9">
        <name>heme</name>
        <dbReference type="ChEBI" id="CHEBI:30413"/>
    </cofactor>
</comment>
<evidence type="ECO:0008006" key="14">
    <source>
        <dbReference type="Google" id="ProtNLM"/>
    </source>
</evidence>
<dbReference type="InterPro" id="IPR002401">
    <property type="entry name" value="Cyt_P450_E_grp-I"/>
</dbReference>
<dbReference type="PROSITE" id="PS00086">
    <property type="entry name" value="CYTOCHROME_P450"/>
    <property type="match status" value="1"/>
</dbReference>
<dbReference type="RefSeq" id="XP_043011183.1">
    <property type="nucleotide sequence ID" value="XM_043150098.1"/>
</dbReference>
<proteinExistence type="inferred from homology"/>
<feature type="transmembrane region" description="Helical" evidence="11">
    <location>
        <begin position="6"/>
        <end position="22"/>
    </location>
</feature>
<evidence type="ECO:0000256" key="10">
    <source>
        <dbReference type="RuleBase" id="RU000461"/>
    </source>
</evidence>
<dbReference type="InterPro" id="IPR036396">
    <property type="entry name" value="Cyt_P450_sf"/>
</dbReference>
<reference evidence="12" key="1">
    <citation type="journal article" date="2021" name="Genome Biol. Evol.">
        <title>The assembled and annotated genome of the fairy-ring fungus Marasmius oreades.</title>
        <authorList>
            <person name="Hiltunen M."/>
            <person name="Ament-Velasquez S.L."/>
            <person name="Johannesson H."/>
        </authorList>
    </citation>
    <scope>NUCLEOTIDE SEQUENCE</scope>
    <source>
        <strain evidence="12">03SP1</strain>
    </source>
</reference>
<dbReference type="Proteomes" id="UP001049176">
    <property type="component" value="Chromosome 3"/>
</dbReference>
<name>A0A9P7UUP0_9AGAR</name>
<feature type="binding site" description="axial binding residue" evidence="9">
    <location>
        <position position="442"/>
    </location>
    <ligand>
        <name>heme</name>
        <dbReference type="ChEBI" id="CHEBI:30413"/>
    </ligand>
    <ligandPart>
        <name>Fe</name>
        <dbReference type="ChEBI" id="CHEBI:18248"/>
    </ligandPart>
</feature>
<keyword evidence="5 9" id="KW-0479">Metal-binding</keyword>
<dbReference type="Gene3D" id="1.10.630.10">
    <property type="entry name" value="Cytochrome P450"/>
    <property type="match status" value="1"/>
</dbReference>
<keyword evidence="13" id="KW-1185">Reference proteome</keyword>
<dbReference type="KEGG" id="more:E1B28_005533"/>
<dbReference type="Pfam" id="PF00067">
    <property type="entry name" value="p450"/>
    <property type="match status" value="1"/>
</dbReference>
<evidence type="ECO:0000256" key="3">
    <source>
        <dbReference type="ARBA" id="ARBA00010617"/>
    </source>
</evidence>
<dbReference type="AlphaFoldDB" id="A0A9P7UUP0"/>
<evidence type="ECO:0000256" key="6">
    <source>
        <dbReference type="ARBA" id="ARBA00023002"/>
    </source>
</evidence>
<comment type="pathway">
    <text evidence="2">Secondary metabolite biosynthesis.</text>
</comment>
<keyword evidence="8 10" id="KW-0503">Monooxygenase</keyword>
<accession>A0A9P7UUP0</accession>
<keyword evidence="11" id="KW-1133">Transmembrane helix</keyword>
<dbReference type="SUPFAM" id="SSF48264">
    <property type="entry name" value="Cytochrome P450"/>
    <property type="match status" value="1"/>
</dbReference>
<dbReference type="InterPro" id="IPR001128">
    <property type="entry name" value="Cyt_P450"/>
</dbReference>
<dbReference type="PRINTS" id="PR00463">
    <property type="entry name" value="EP450I"/>
</dbReference>
<evidence type="ECO:0000313" key="13">
    <source>
        <dbReference type="Proteomes" id="UP001049176"/>
    </source>
</evidence>
<keyword evidence="6 10" id="KW-0560">Oxidoreductase</keyword>
<dbReference type="GO" id="GO:0016705">
    <property type="term" value="F:oxidoreductase activity, acting on paired donors, with incorporation or reduction of molecular oxygen"/>
    <property type="evidence" value="ECO:0007669"/>
    <property type="project" value="InterPro"/>
</dbReference>
<keyword evidence="4 9" id="KW-0349">Heme</keyword>
<dbReference type="GO" id="GO:0004497">
    <property type="term" value="F:monooxygenase activity"/>
    <property type="evidence" value="ECO:0007669"/>
    <property type="project" value="UniProtKB-KW"/>
</dbReference>
<sequence>MDNRKLTIVTLIAGIVAFLVWFRRRARKHLPPGPPADPLIGHLRIIPQQKQAEAFHEWAKIYGDVMFLEVPGRKMVVLNSVESARALLDDKGSNYSCRPWFVVWELMGWTSSLTLLPHGKQFLKHRKMLQTFFGKKESLAFNDILAEEARILVKSLLEAGKGDLLKYVHRLTVSNIIRVACGHQVKSDDDLFMQLAEVFAQAASNSGPIGNTTVDLLPWLRHFPSWFPGTHYATMARSWYKVTRKMYDISVEVVEAEMKENRMITSSFVSEKLEELADHVNDQQNDDAVSLEDIKSAGATIFAAGKETSYDTLTGFILAMVLNPEIQQRAYEEIIAVVGQDRLPDLSDRESLPYLECILHENHRWHVVLPLGVPHRAQEDDIFNGMFIPNNTVVIPNHRAMSRDERVYSDPLKFDPSRYLPAPEGKAEPCFSAAFGFGRRICPGRHFADLAIWHVVACLLATLEILPPKDAKGNVVIPEVNIVEGFGSAVAPFEFEVRARSEKARALIAEIEK</sequence>
<keyword evidence="7 9" id="KW-0408">Iron</keyword>
<dbReference type="EMBL" id="CM032183">
    <property type="protein sequence ID" value="KAG7094713.1"/>
    <property type="molecule type" value="Genomic_DNA"/>
</dbReference>
<dbReference type="GO" id="GO:0005506">
    <property type="term" value="F:iron ion binding"/>
    <property type="evidence" value="ECO:0007669"/>
    <property type="project" value="InterPro"/>
</dbReference>
<protein>
    <recommendedName>
        <fullName evidence="14">Cytochrome P450</fullName>
    </recommendedName>
</protein>
<keyword evidence="11" id="KW-0472">Membrane</keyword>
<evidence type="ECO:0000256" key="11">
    <source>
        <dbReference type="SAM" id="Phobius"/>
    </source>
</evidence>
<dbReference type="PANTHER" id="PTHR46300:SF5">
    <property type="entry name" value="CYTOCHROME P450"/>
    <property type="match status" value="1"/>
</dbReference>